<dbReference type="AlphaFoldDB" id="A0A1U7LQI7"/>
<dbReference type="Proteomes" id="UP000186594">
    <property type="component" value="Unassembled WGS sequence"/>
</dbReference>
<sequence length="249" mass="28120">MNEPLDSGIKAHDIRALRFPCMIQLSGLSLEIIIHVLGCIDQVASLLKLRLLNRFFNSVVVSNESVLAAAIISRLPDHHVYAMKCMKPQDPILRYRYTNRLVSITKSIETIMSHSFIAKSMYPGLAEKLYAVGEELLLFSKCEALPRRINASQDIDDPDGEMFRLISHAMKITFTTFKDYTWTSMDIATIFLEGPELWARILGGEINEDELRQELGKSRGSIRGIRAIRSIWPYLGFQTVFEIVGVAAA</sequence>
<accession>A0A1U7LQI7</accession>
<dbReference type="EMBL" id="LXFE01000586">
    <property type="protein sequence ID" value="OLL24888.1"/>
    <property type="molecule type" value="Genomic_DNA"/>
</dbReference>
<evidence type="ECO:0000313" key="2">
    <source>
        <dbReference type="Proteomes" id="UP000186594"/>
    </source>
</evidence>
<evidence type="ECO:0008006" key="3">
    <source>
        <dbReference type="Google" id="ProtNLM"/>
    </source>
</evidence>
<protein>
    <recommendedName>
        <fullName evidence="3">F-box domain-containing protein</fullName>
    </recommendedName>
</protein>
<proteinExistence type="predicted"/>
<keyword evidence="2" id="KW-1185">Reference proteome</keyword>
<reference evidence="1 2" key="1">
    <citation type="submission" date="2016-04" db="EMBL/GenBank/DDBJ databases">
        <title>Evolutionary innovation and constraint leading to complex multicellularity in the Ascomycota.</title>
        <authorList>
            <person name="Cisse O."/>
            <person name="Nguyen A."/>
            <person name="Hewitt D.A."/>
            <person name="Jedd G."/>
            <person name="Stajich J.E."/>
        </authorList>
    </citation>
    <scope>NUCLEOTIDE SEQUENCE [LARGE SCALE GENOMIC DNA]</scope>
    <source>
        <strain evidence="1 2">DAH-3</strain>
    </source>
</reference>
<gene>
    <name evidence="1" type="ORF">NEOLI_001482</name>
</gene>
<name>A0A1U7LQI7_NEOID</name>
<organism evidence="1 2">
    <name type="scientific">Neolecta irregularis (strain DAH-3)</name>
    <dbReference type="NCBI Taxonomy" id="1198029"/>
    <lineage>
        <taxon>Eukaryota</taxon>
        <taxon>Fungi</taxon>
        <taxon>Dikarya</taxon>
        <taxon>Ascomycota</taxon>
        <taxon>Taphrinomycotina</taxon>
        <taxon>Neolectales</taxon>
        <taxon>Neolectaceae</taxon>
        <taxon>Neolecta</taxon>
    </lineage>
</organism>
<evidence type="ECO:0000313" key="1">
    <source>
        <dbReference type="EMBL" id="OLL24888.1"/>
    </source>
</evidence>
<comment type="caution">
    <text evidence="1">The sequence shown here is derived from an EMBL/GenBank/DDBJ whole genome shotgun (WGS) entry which is preliminary data.</text>
</comment>